<accession>A0A3E0KXS4</accession>
<evidence type="ECO:0000313" key="2">
    <source>
        <dbReference type="Proteomes" id="UP000256873"/>
    </source>
</evidence>
<gene>
    <name evidence="1" type="ORF">DWQ54_20495</name>
</gene>
<organism evidence="1 2">
    <name type="scientific">Microcystis flos-aquae TF09</name>
    <dbReference type="NCBI Taxonomy" id="2060473"/>
    <lineage>
        <taxon>Bacteria</taxon>
        <taxon>Bacillati</taxon>
        <taxon>Cyanobacteriota</taxon>
        <taxon>Cyanophyceae</taxon>
        <taxon>Oscillatoriophycideae</taxon>
        <taxon>Chroococcales</taxon>
        <taxon>Microcystaceae</taxon>
        <taxon>Microcystis</taxon>
    </lineage>
</organism>
<dbReference type="Proteomes" id="UP000256873">
    <property type="component" value="Unassembled WGS sequence"/>
</dbReference>
<evidence type="ECO:0000313" key="1">
    <source>
        <dbReference type="EMBL" id="REJ39722.1"/>
    </source>
</evidence>
<protein>
    <submittedName>
        <fullName evidence="1">Uncharacterized protein</fullName>
    </submittedName>
</protein>
<sequence>MKILEIVNNKRQPIGRIFWELPDKITLEVLDSRFESKLQSLIETGKRDGFPYRKGREVEDSGHRIFIDEKIIVKPEDEKFLEAMADVVSRYTFGGERAFGLLKEQ</sequence>
<comment type="caution">
    <text evidence="1">The sequence shown here is derived from an EMBL/GenBank/DDBJ whole genome shotgun (WGS) entry which is preliminary data.</text>
</comment>
<dbReference type="EMBL" id="QQWC01000006">
    <property type="protein sequence ID" value="REJ39722.1"/>
    <property type="molecule type" value="Genomic_DNA"/>
</dbReference>
<name>A0A3E0KXS4_9CHRO</name>
<reference evidence="1 2" key="1">
    <citation type="submission" date="2017-10" db="EMBL/GenBank/DDBJ databases">
        <title>A large-scale comparative metagenomic study reveals the eutrophication-driven functional interactions in six Microcystis-epibionts communities.</title>
        <authorList>
            <person name="Li Q."/>
            <person name="Lin F."/>
        </authorList>
    </citation>
    <scope>NUCLEOTIDE SEQUENCE [LARGE SCALE GENOMIC DNA]</scope>
    <source>
        <strain evidence="1">TF09</strain>
    </source>
</reference>
<dbReference type="AlphaFoldDB" id="A0A3E0KXS4"/>
<proteinExistence type="predicted"/>